<gene>
    <name evidence="4" type="primary">fabG_2</name>
    <name evidence="4" type="ORF">Athai_14910</name>
</gene>
<evidence type="ECO:0000256" key="2">
    <source>
        <dbReference type="ARBA" id="ARBA00023002"/>
    </source>
</evidence>
<dbReference type="GO" id="GO:0030497">
    <property type="term" value="P:fatty acid elongation"/>
    <property type="evidence" value="ECO:0007669"/>
    <property type="project" value="TreeGrafter"/>
</dbReference>
<evidence type="ECO:0000259" key="3">
    <source>
        <dbReference type="SMART" id="SM00822"/>
    </source>
</evidence>
<dbReference type="InterPro" id="IPR057326">
    <property type="entry name" value="KR_dom"/>
</dbReference>
<dbReference type="InterPro" id="IPR036291">
    <property type="entry name" value="NAD(P)-bd_dom_sf"/>
</dbReference>
<keyword evidence="5" id="KW-1185">Reference proteome</keyword>
<dbReference type="InterPro" id="IPR002347">
    <property type="entry name" value="SDR_fam"/>
</dbReference>
<dbReference type="FunFam" id="3.40.50.720:FF:000084">
    <property type="entry name" value="Short-chain dehydrogenase reductase"/>
    <property type="match status" value="1"/>
</dbReference>
<proteinExistence type="inferred from homology"/>
<dbReference type="Gene3D" id="3.40.50.720">
    <property type="entry name" value="NAD(P)-binding Rossmann-like Domain"/>
    <property type="match status" value="1"/>
</dbReference>
<sequence length="261" mass="26623">MASDSDGAAVWGALGSGFRDRVAVVTGAAGGIGLETATALHEHGARVVLLDRNAPLLERSAAALPGAVAMPVDITDAARVAEVFAEIAERYGPVDHLVHAAAVITARPLLEQDAEHWHRVLDVNLVGTFSVVRAALAQMVARGSGTIVAVASDAGFRGGGGLIADAAYAASKAGVLSLVKSVAREFAGRGVRINALVPGPTDTPLHDGVPDELKQRIAAGLPMGRMGRPDDMAAAILFLSSPAAPFVYGTALDVDGGSMLR</sequence>
<dbReference type="PANTHER" id="PTHR42760">
    <property type="entry name" value="SHORT-CHAIN DEHYDROGENASES/REDUCTASES FAMILY MEMBER"/>
    <property type="match status" value="1"/>
</dbReference>
<evidence type="ECO:0000313" key="5">
    <source>
        <dbReference type="Proteomes" id="UP000611640"/>
    </source>
</evidence>
<dbReference type="PANTHER" id="PTHR42760:SF40">
    <property type="entry name" value="3-OXOACYL-[ACYL-CARRIER-PROTEIN] REDUCTASE, CHLOROPLASTIC"/>
    <property type="match status" value="1"/>
</dbReference>
<protein>
    <submittedName>
        <fullName evidence="4">Beta-ketoacyl-ACP reductase</fullName>
    </submittedName>
</protein>
<reference evidence="4 5" key="1">
    <citation type="submission" date="2020-08" db="EMBL/GenBank/DDBJ databases">
        <title>Whole genome shotgun sequence of Actinocatenispora thailandica NBRC 105041.</title>
        <authorList>
            <person name="Komaki H."/>
            <person name="Tamura T."/>
        </authorList>
    </citation>
    <scope>NUCLEOTIDE SEQUENCE [LARGE SCALE GENOMIC DNA]</scope>
    <source>
        <strain evidence="4 5">NBRC 105041</strain>
    </source>
</reference>
<dbReference type="SUPFAM" id="SSF51735">
    <property type="entry name" value="NAD(P)-binding Rossmann-fold domains"/>
    <property type="match status" value="1"/>
</dbReference>
<dbReference type="RefSeq" id="WP_203960780.1">
    <property type="nucleotide sequence ID" value="NZ_AP023355.1"/>
</dbReference>
<evidence type="ECO:0000313" key="4">
    <source>
        <dbReference type="EMBL" id="BCJ33988.1"/>
    </source>
</evidence>
<comment type="similarity">
    <text evidence="1">Belongs to the short-chain dehydrogenases/reductases (SDR) family.</text>
</comment>
<dbReference type="Pfam" id="PF13561">
    <property type="entry name" value="adh_short_C2"/>
    <property type="match status" value="1"/>
</dbReference>
<dbReference type="CDD" id="cd05233">
    <property type="entry name" value="SDR_c"/>
    <property type="match status" value="1"/>
</dbReference>
<dbReference type="PRINTS" id="PR00080">
    <property type="entry name" value="SDRFAMILY"/>
</dbReference>
<evidence type="ECO:0000256" key="1">
    <source>
        <dbReference type="ARBA" id="ARBA00006484"/>
    </source>
</evidence>
<dbReference type="KEGG" id="atl:Athai_14910"/>
<name>A0A7R7DLU5_9ACTN</name>
<feature type="domain" description="Ketoreductase" evidence="3">
    <location>
        <begin position="21"/>
        <end position="207"/>
    </location>
</feature>
<dbReference type="Proteomes" id="UP000611640">
    <property type="component" value="Chromosome"/>
</dbReference>
<accession>A0A7R7DLU5</accession>
<dbReference type="PRINTS" id="PR00081">
    <property type="entry name" value="GDHRDH"/>
</dbReference>
<dbReference type="EMBL" id="AP023355">
    <property type="protein sequence ID" value="BCJ33988.1"/>
    <property type="molecule type" value="Genomic_DNA"/>
</dbReference>
<organism evidence="4 5">
    <name type="scientific">Actinocatenispora thailandica</name>
    <dbReference type="NCBI Taxonomy" id="227318"/>
    <lineage>
        <taxon>Bacteria</taxon>
        <taxon>Bacillati</taxon>
        <taxon>Actinomycetota</taxon>
        <taxon>Actinomycetes</taxon>
        <taxon>Micromonosporales</taxon>
        <taxon>Micromonosporaceae</taxon>
        <taxon>Actinocatenispora</taxon>
    </lineage>
</organism>
<dbReference type="GO" id="GO:0016616">
    <property type="term" value="F:oxidoreductase activity, acting on the CH-OH group of donors, NAD or NADP as acceptor"/>
    <property type="evidence" value="ECO:0007669"/>
    <property type="project" value="UniProtKB-ARBA"/>
</dbReference>
<keyword evidence="2" id="KW-0560">Oxidoreductase</keyword>
<dbReference type="AlphaFoldDB" id="A0A7R7DLU5"/>
<dbReference type="SMART" id="SM00822">
    <property type="entry name" value="PKS_KR"/>
    <property type="match status" value="1"/>
</dbReference>